<dbReference type="EMBL" id="BAABHS010000010">
    <property type="protein sequence ID" value="GAA4966042.1"/>
    <property type="molecule type" value="Genomic_DNA"/>
</dbReference>
<dbReference type="Proteomes" id="UP001500466">
    <property type="component" value="Unassembled WGS sequence"/>
</dbReference>
<comment type="caution">
    <text evidence="1">The sequence shown here is derived from an EMBL/GenBank/DDBJ whole genome shotgun (WGS) entry which is preliminary data.</text>
</comment>
<keyword evidence="2" id="KW-1185">Reference proteome</keyword>
<name>A0ABP9HB83_9ACTN</name>
<gene>
    <name evidence="1" type="ORF">GCM10023205_33180</name>
</gene>
<evidence type="ECO:0000313" key="2">
    <source>
        <dbReference type="Proteomes" id="UP001500466"/>
    </source>
</evidence>
<protein>
    <submittedName>
        <fullName evidence="1">Uncharacterized protein</fullName>
    </submittedName>
</protein>
<organism evidence="1 2">
    <name type="scientific">Yinghuangia aomiensis</name>
    <dbReference type="NCBI Taxonomy" id="676205"/>
    <lineage>
        <taxon>Bacteria</taxon>
        <taxon>Bacillati</taxon>
        <taxon>Actinomycetota</taxon>
        <taxon>Actinomycetes</taxon>
        <taxon>Kitasatosporales</taxon>
        <taxon>Streptomycetaceae</taxon>
        <taxon>Yinghuangia</taxon>
    </lineage>
</organism>
<evidence type="ECO:0000313" key="1">
    <source>
        <dbReference type="EMBL" id="GAA4966042.1"/>
    </source>
</evidence>
<dbReference type="RefSeq" id="WP_345676252.1">
    <property type="nucleotide sequence ID" value="NZ_BAABHS010000010.1"/>
</dbReference>
<reference evidence="2" key="1">
    <citation type="journal article" date="2019" name="Int. J. Syst. Evol. Microbiol.">
        <title>The Global Catalogue of Microorganisms (GCM) 10K type strain sequencing project: providing services to taxonomists for standard genome sequencing and annotation.</title>
        <authorList>
            <consortium name="The Broad Institute Genomics Platform"/>
            <consortium name="The Broad Institute Genome Sequencing Center for Infectious Disease"/>
            <person name="Wu L."/>
            <person name="Ma J."/>
        </authorList>
    </citation>
    <scope>NUCLEOTIDE SEQUENCE [LARGE SCALE GENOMIC DNA]</scope>
    <source>
        <strain evidence="2">JCM 17986</strain>
    </source>
</reference>
<proteinExistence type="predicted"/>
<accession>A0ABP9HB83</accession>
<sequence length="773" mass="83702">MNEIHVRPVANPGYADWQLAKAFVTAASHEDAATRRRADERVRQWTQVGRGMADGSLSVGSRTPVRGLPAWVTPEIVRGGFATGDAAAGGPLTAHETAVADRAGLRAADRRAVFRYFLTDAGMAELHAMLDDGRYHVAVPEEAALLTIAWLLRAGNRAEALALLDEIAPYADRLRFLPRPSDTPVPDGSAVHRETVGDLRATLSARPPKPAVEAMNEALTVWNPYADQLLAHWLETVDDDGPGAIRPAGWAERGRELLKRYDRLAAQHKLCSKHRDPKENSAILRTALADALGLTPGTPARTLFGRAAKPAARVPVAHGLLRHAVESMVAKRGAPGSPEHTALRARQAADASTATLHELARVLISRLANLRDDAGLPDTAWLLEPVAEEEADRMGVRAGSPIPDSLRHPVERALSAPVAELVERGIVPSAEVLAELVPQLVAATTSLAYHDPALRTLMTAVYGAFAERRSLLLLNLEHQVRLEELPWVKGVSKYRRVSSDTAGNARAALTELGTLTVRAFPGTIVPNPLLQELGSLARQADAGAVFTEELAADIFMGTFSAKFLRAAQAAGELLEGTLYERYYGIDYAAIRAIGDVKRERGLAADTSDAFAALCRDRAGIDPRGRWWVAANGKVIEQAQILTTHNLAALVYPIGVEPPEGWAEPARGAYRTVCRLVQQIAGNPRPLGTIKDAAYAWRQTVFFLSLCGLEEQFAVVAWMAEETARRPEHTARRLAPVLAGLRHVFVGGSLDDTAVPNVRRFTGWDTGGHWMRDA</sequence>